<dbReference type="InterPro" id="IPR052524">
    <property type="entry name" value="MFS_Cyanate_Porter"/>
</dbReference>
<organism evidence="2 3">
    <name type="scientific">Blastococcus tunisiensis</name>
    <dbReference type="NCBI Taxonomy" id="1798228"/>
    <lineage>
        <taxon>Bacteria</taxon>
        <taxon>Bacillati</taxon>
        <taxon>Actinomycetota</taxon>
        <taxon>Actinomycetes</taxon>
        <taxon>Geodermatophilales</taxon>
        <taxon>Geodermatophilaceae</taxon>
        <taxon>Blastococcus</taxon>
    </lineage>
</organism>
<feature type="transmembrane region" description="Helical" evidence="1">
    <location>
        <begin position="347"/>
        <end position="370"/>
    </location>
</feature>
<sequence length="407" mass="39946">MDHGRGTGPRRAGTTTRLRWSVLGPAAALVLAALCLRGPFAAVGPVLGDVGDELALSTGALAVVTSLPLVCFGLLSPFAPALAARIGLHRAVLAGLAVLAIGIGLRSAGTVGMFAGTVGLSGGIAVANVLLPAVARAEYGGRSAAVVGAVTGSMALSASLGAGLAQPLTGLTGSAMGGLALWLAPVALAIVALALLTRARPQSPAPLPAPGRRTAILRDRVGLAVMAFFGFQSLSFYALLTWLAAVLEDDAGVTPVSAGALVAVAAVLGAPLSLIVPPLAARRPGQVGWVVGASVPTAAGILGLLIAPDAAPVLWAVLCGAGSGAAFPLAMTLVLVRSRDAAQTGRLSAAAQSLGYLLAASGPLAVGVLHELTDGWTASLVLLLVVLTGQLASGVVAARPGLVRADA</sequence>
<keyword evidence="1" id="KW-0472">Membrane</keyword>
<feature type="transmembrane region" description="Helical" evidence="1">
    <location>
        <begin position="287"/>
        <end position="307"/>
    </location>
</feature>
<dbReference type="SUPFAM" id="SSF103473">
    <property type="entry name" value="MFS general substrate transporter"/>
    <property type="match status" value="1"/>
</dbReference>
<dbReference type="AlphaFoldDB" id="A0A1I2J7D5"/>
<dbReference type="RefSeq" id="WP_092201665.1">
    <property type="nucleotide sequence ID" value="NZ_FOND01000015.1"/>
</dbReference>
<name>A0A1I2J7D5_9ACTN</name>
<feature type="transmembrane region" description="Helical" evidence="1">
    <location>
        <begin position="313"/>
        <end position="335"/>
    </location>
</feature>
<evidence type="ECO:0000313" key="3">
    <source>
        <dbReference type="Proteomes" id="UP000198589"/>
    </source>
</evidence>
<feature type="transmembrane region" description="Helical" evidence="1">
    <location>
        <begin position="376"/>
        <end position="398"/>
    </location>
</feature>
<keyword evidence="1" id="KW-1133">Transmembrane helix</keyword>
<keyword evidence="3" id="KW-1185">Reference proteome</keyword>
<dbReference type="PANTHER" id="PTHR23523">
    <property type="match status" value="1"/>
</dbReference>
<proteinExistence type="predicted"/>
<evidence type="ECO:0000256" key="1">
    <source>
        <dbReference type="SAM" id="Phobius"/>
    </source>
</evidence>
<dbReference type="InterPro" id="IPR036259">
    <property type="entry name" value="MFS_trans_sf"/>
</dbReference>
<dbReference type="InterPro" id="IPR011701">
    <property type="entry name" value="MFS"/>
</dbReference>
<dbReference type="Gene3D" id="1.20.1250.20">
    <property type="entry name" value="MFS general substrate transporter like domains"/>
    <property type="match status" value="1"/>
</dbReference>
<feature type="transmembrane region" description="Helical" evidence="1">
    <location>
        <begin position="221"/>
        <end position="244"/>
    </location>
</feature>
<feature type="transmembrane region" description="Helical" evidence="1">
    <location>
        <begin position="111"/>
        <end position="131"/>
    </location>
</feature>
<dbReference type="Pfam" id="PF07690">
    <property type="entry name" value="MFS_1"/>
    <property type="match status" value="1"/>
</dbReference>
<dbReference type="PANTHER" id="PTHR23523:SF2">
    <property type="entry name" value="2-NITROIMIDAZOLE TRANSPORTER"/>
    <property type="match status" value="1"/>
</dbReference>
<dbReference type="EMBL" id="FOND01000015">
    <property type="protein sequence ID" value="SFF49930.1"/>
    <property type="molecule type" value="Genomic_DNA"/>
</dbReference>
<reference evidence="3" key="1">
    <citation type="submission" date="2016-10" db="EMBL/GenBank/DDBJ databases">
        <authorList>
            <person name="Varghese N."/>
            <person name="Submissions S."/>
        </authorList>
    </citation>
    <scope>NUCLEOTIDE SEQUENCE [LARGE SCALE GENOMIC DNA]</scope>
    <source>
        <strain evidence="3">DSM 46838</strain>
    </source>
</reference>
<feature type="transmembrane region" description="Helical" evidence="1">
    <location>
        <begin position="143"/>
        <end position="164"/>
    </location>
</feature>
<feature type="transmembrane region" description="Helical" evidence="1">
    <location>
        <begin position="54"/>
        <end position="75"/>
    </location>
</feature>
<dbReference type="Proteomes" id="UP000198589">
    <property type="component" value="Unassembled WGS sequence"/>
</dbReference>
<feature type="transmembrane region" description="Helical" evidence="1">
    <location>
        <begin position="256"/>
        <end position="275"/>
    </location>
</feature>
<feature type="transmembrane region" description="Helical" evidence="1">
    <location>
        <begin position="176"/>
        <end position="196"/>
    </location>
</feature>
<gene>
    <name evidence="2" type="ORF">SAMN05216574_11538</name>
</gene>
<dbReference type="GO" id="GO:0022857">
    <property type="term" value="F:transmembrane transporter activity"/>
    <property type="evidence" value="ECO:0007669"/>
    <property type="project" value="InterPro"/>
</dbReference>
<feature type="transmembrane region" description="Helical" evidence="1">
    <location>
        <begin position="87"/>
        <end position="105"/>
    </location>
</feature>
<dbReference type="OrthoDB" id="5317164at2"/>
<accession>A0A1I2J7D5</accession>
<evidence type="ECO:0000313" key="2">
    <source>
        <dbReference type="EMBL" id="SFF49930.1"/>
    </source>
</evidence>
<keyword evidence="1" id="KW-0812">Transmembrane</keyword>
<feature type="transmembrane region" description="Helical" evidence="1">
    <location>
        <begin position="20"/>
        <end position="42"/>
    </location>
</feature>
<protein>
    <submittedName>
        <fullName evidence="2">MFS transporter, CP family, cyanate transporter</fullName>
    </submittedName>
</protein>